<dbReference type="RefSeq" id="WP_119898154.1">
    <property type="nucleotide sequence ID" value="NZ_QNRC01000004.1"/>
</dbReference>
<dbReference type="AlphaFoldDB" id="A0A419A6X8"/>
<feature type="domain" description="DUF4055" evidence="1">
    <location>
        <begin position="241"/>
        <end position="378"/>
    </location>
</feature>
<gene>
    <name evidence="2" type="ORF">D3P05_10700</name>
</gene>
<keyword evidence="3" id="KW-1185">Reference proteome</keyword>
<organism evidence="2 3">
    <name type="scientific">Paracoccus siganidrum</name>
    <dbReference type="NCBI Taxonomy" id="1276757"/>
    <lineage>
        <taxon>Bacteria</taxon>
        <taxon>Pseudomonadati</taxon>
        <taxon>Pseudomonadota</taxon>
        <taxon>Alphaproteobacteria</taxon>
        <taxon>Rhodobacterales</taxon>
        <taxon>Paracoccaceae</taxon>
        <taxon>Paracoccus</taxon>
    </lineage>
</organism>
<dbReference type="Pfam" id="PF13264">
    <property type="entry name" value="DUF4055"/>
    <property type="match status" value="1"/>
</dbReference>
<dbReference type="EMBL" id="QZEW01000039">
    <property type="protein sequence ID" value="RJL15274.1"/>
    <property type="molecule type" value="Genomic_DNA"/>
</dbReference>
<reference evidence="3" key="1">
    <citation type="submission" date="2018-09" db="EMBL/GenBank/DDBJ databases">
        <title>Paracoccus onubensis nov. sp. a moderate halophilic bacterium isolated from Gruta de las Maravillas (Aracena, Spain).</title>
        <authorList>
            <person name="Jurado V."/>
            <person name="Gutierrez-Patricio S."/>
            <person name="Gonzalez-Pimentel J.L."/>
            <person name="Miller A.Z."/>
            <person name="Laiz L."/>
            <person name="Saiz-Jimenez C."/>
        </authorList>
    </citation>
    <scope>NUCLEOTIDE SEQUENCE [LARGE SCALE GENOMIC DNA]</scope>
    <source>
        <strain evidence="3">DSM 26381</strain>
    </source>
</reference>
<dbReference type="Proteomes" id="UP000283587">
    <property type="component" value="Unassembled WGS sequence"/>
</dbReference>
<evidence type="ECO:0000259" key="1">
    <source>
        <dbReference type="Pfam" id="PF13264"/>
    </source>
</evidence>
<dbReference type="InterPro" id="IPR025129">
    <property type="entry name" value="DUF4055"/>
</dbReference>
<name>A0A419A6X8_9RHOB</name>
<dbReference type="OrthoDB" id="975664at2"/>
<comment type="caution">
    <text evidence="2">The sequence shown here is derived from an EMBL/GenBank/DDBJ whole genome shotgun (WGS) entry which is preliminary data.</text>
</comment>
<accession>A0A419A6X8</accession>
<proteinExistence type="predicted"/>
<evidence type="ECO:0000313" key="2">
    <source>
        <dbReference type="EMBL" id="RJL15274.1"/>
    </source>
</evidence>
<protein>
    <submittedName>
        <fullName evidence="2">DUF4055 domain-containing protein</fullName>
    </submittedName>
</protein>
<sequence>MIDPSIKHPAYVDFAPSWSYMRDLYDGEDAVKAAGEKYLPIKSGTAAITDPTIRQRVYDLYRTRAEVPEIVAPTVRGSVGVMLAKPAEIKLPAAMEHLRERATLDGLSLADLHRRMAFEVMTVGRYGLLPGVSDGVPHLSGYVAESIVSWDSSGGALDFVSLDETAQERNRETGQWEKVERYRVLVLEDGRFVARIFTRTDSGWEAQDEPEAMTPRRAVLDALPFVFVGTNDLTPQPDDVPLYGLAKLAIRVYRLDADFTWSLHMTSEPTPWVNGFDDPETQATPSTLGSAKLWVLPSGAQAGYLEFSGPGLEKQAAAIKDALDRAAQFGAQVIQQGQAAESGEALKLRAASQTATLTTIAQTTAGGLERALRNIAVWIGANPDEVVVTPNLEFFDRQMTPQDIQAVVAGWQAGAYSHETLVRMLLDGGAIPEGMTVEEVIAGAENDLDAP</sequence>
<evidence type="ECO:0000313" key="3">
    <source>
        <dbReference type="Proteomes" id="UP000283587"/>
    </source>
</evidence>